<gene>
    <name evidence="2" type="ORF">LCGC14_1237040</name>
</gene>
<dbReference type="Pfam" id="PF13508">
    <property type="entry name" value="Acetyltransf_7"/>
    <property type="match status" value="1"/>
</dbReference>
<protein>
    <recommendedName>
        <fullName evidence="1">N-acetyltransferase domain-containing protein</fullName>
    </recommendedName>
</protein>
<dbReference type="Gene3D" id="3.40.630.30">
    <property type="match status" value="1"/>
</dbReference>
<sequence>MRVLSTIDLEDMIYEETDEFSRYSTGIPFFLLNAVWNSHIPSEVAIKKIKENITFFEKRQVPFLWVIGPSSSPKNMGELLIKNGLDVDKQPGMAYNLKVLGAERELLNKVKIIKVENVETLKVWNDVVLTGFAFPKEIISDFFYKAFSFMLLNDTPSVSAFLAYYDGNPVASSVVCYEAGVAGIYNVTTLEEARGKGIGTAITLAPLHEAKKLGYEIAILHSSEMALNMYKQMGFKEYCTIDWFVWQPGSKE</sequence>
<dbReference type="PROSITE" id="PS51186">
    <property type="entry name" value="GNAT"/>
    <property type="match status" value="1"/>
</dbReference>
<dbReference type="InterPro" id="IPR000182">
    <property type="entry name" value="GNAT_dom"/>
</dbReference>
<name>A0A0F9LB24_9ZZZZ</name>
<dbReference type="InterPro" id="IPR016181">
    <property type="entry name" value="Acyl_CoA_acyltransferase"/>
</dbReference>
<dbReference type="SUPFAM" id="SSF55729">
    <property type="entry name" value="Acyl-CoA N-acyltransferases (Nat)"/>
    <property type="match status" value="1"/>
</dbReference>
<reference evidence="2" key="1">
    <citation type="journal article" date="2015" name="Nature">
        <title>Complex archaea that bridge the gap between prokaryotes and eukaryotes.</title>
        <authorList>
            <person name="Spang A."/>
            <person name="Saw J.H."/>
            <person name="Jorgensen S.L."/>
            <person name="Zaremba-Niedzwiedzka K."/>
            <person name="Martijn J."/>
            <person name="Lind A.E."/>
            <person name="van Eijk R."/>
            <person name="Schleper C."/>
            <person name="Guy L."/>
            <person name="Ettema T.J."/>
        </authorList>
    </citation>
    <scope>NUCLEOTIDE SEQUENCE</scope>
</reference>
<dbReference type="CDD" id="cd04301">
    <property type="entry name" value="NAT_SF"/>
    <property type="match status" value="1"/>
</dbReference>
<comment type="caution">
    <text evidence="2">The sequence shown here is derived from an EMBL/GenBank/DDBJ whole genome shotgun (WGS) entry which is preliminary data.</text>
</comment>
<proteinExistence type="predicted"/>
<accession>A0A0F9LB24</accession>
<feature type="domain" description="N-acetyltransferase" evidence="1">
    <location>
        <begin position="116"/>
        <end position="252"/>
    </location>
</feature>
<dbReference type="AlphaFoldDB" id="A0A0F9LB24"/>
<dbReference type="GO" id="GO:0016747">
    <property type="term" value="F:acyltransferase activity, transferring groups other than amino-acyl groups"/>
    <property type="evidence" value="ECO:0007669"/>
    <property type="project" value="InterPro"/>
</dbReference>
<organism evidence="2">
    <name type="scientific">marine sediment metagenome</name>
    <dbReference type="NCBI Taxonomy" id="412755"/>
    <lineage>
        <taxon>unclassified sequences</taxon>
        <taxon>metagenomes</taxon>
        <taxon>ecological metagenomes</taxon>
    </lineage>
</organism>
<evidence type="ECO:0000259" key="1">
    <source>
        <dbReference type="PROSITE" id="PS51186"/>
    </source>
</evidence>
<dbReference type="EMBL" id="LAZR01006652">
    <property type="protein sequence ID" value="KKM90593.1"/>
    <property type="molecule type" value="Genomic_DNA"/>
</dbReference>
<evidence type="ECO:0000313" key="2">
    <source>
        <dbReference type="EMBL" id="KKM90593.1"/>
    </source>
</evidence>